<dbReference type="OrthoDB" id="5319830at2759"/>
<gene>
    <name evidence="1" type="ORF">COEREDRAFT_82437</name>
</gene>
<accession>A0A2G5B7W5</accession>
<dbReference type="Proteomes" id="UP000242474">
    <property type="component" value="Unassembled WGS sequence"/>
</dbReference>
<sequence length="225" mass="24761">MSFWLDAHGHLYFVKGYYPPSMTLPQSTEPKDNKTARQEQTLIRRVFRVVPIGGLGEFVDQLRRELQSLVLLRVAAALTRCSDYEITPDAAGHSSPLRAGAGQWHVHQSQMCVVGEWWQGARHRQIVGVAKWDSADDVAGVVGSGQATSLAGSSEGEQWRLTLYFGPKHPTAFDIPPQGLAACGPWSTCYPLPTCSIENANGQKSPLAPCKSFEEKLLETLVHTF</sequence>
<name>A0A2G5B7W5_COERN</name>
<dbReference type="AlphaFoldDB" id="A0A2G5B7W5"/>
<reference evidence="1 2" key="1">
    <citation type="journal article" date="2015" name="Genome Biol. Evol.">
        <title>Phylogenomic analyses indicate that early fungi evolved digesting cell walls of algal ancestors of land plants.</title>
        <authorList>
            <person name="Chang Y."/>
            <person name="Wang S."/>
            <person name="Sekimoto S."/>
            <person name="Aerts A.L."/>
            <person name="Choi C."/>
            <person name="Clum A."/>
            <person name="LaButti K.M."/>
            <person name="Lindquist E.A."/>
            <person name="Yee Ngan C."/>
            <person name="Ohm R.A."/>
            <person name="Salamov A.A."/>
            <person name="Grigoriev I.V."/>
            <person name="Spatafora J.W."/>
            <person name="Berbee M.L."/>
        </authorList>
    </citation>
    <scope>NUCLEOTIDE SEQUENCE [LARGE SCALE GENOMIC DNA]</scope>
    <source>
        <strain evidence="1 2">NRRL 1564</strain>
    </source>
</reference>
<organism evidence="1 2">
    <name type="scientific">Coemansia reversa (strain ATCC 12441 / NRRL 1564)</name>
    <dbReference type="NCBI Taxonomy" id="763665"/>
    <lineage>
        <taxon>Eukaryota</taxon>
        <taxon>Fungi</taxon>
        <taxon>Fungi incertae sedis</taxon>
        <taxon>Zoopagomycota</taxon>
        <taxon>Kickxellomycotina</taxon>
        <taxon>Kickxellomycetes</taxon>
        <taxon>Kickxellales</taxon>
        <taxon>Kickxellaceae</taxon>
        <taxon>Coemansia</taxon>
    </lineage>
</organism>
<dbReference type="EMBL" id="KZ303512">
    <property type="protein sequence ID" value="PIA14817.1"/>
    <property type="molecule type" value="Genomic_DNA"/>
</dbReference>
<protein>
    <submittedName>
        <fullName evidence="1">Uncharacterized protein</fullName>
    </submittedName>
</protein>
<proteinExistence type="predicted"/>
<keyword evidence="2" id="KW-1185">Reference proteome</keyword>
<evidence type="ECO:0000313" key="1">
    <source>
        <dbReference type="EMBL" id="PIA14817.1"/>
    </source>
</evidence>
<evidence type="ECO:0000313" key="2">
    <source>
        <dbReference type="Proteomes" id="UP000242474"/>
    </source>
</evidence>